<organism evidence="1 2">
    <name type="scientific">Pseudomonas nitroreducens</name>
    <dbReference type="NCBI Taxonomy" id="46680"/>
    <lineage>
        <taxon>Bacteria</taxon>
        <taxon>Pseudomonadati</taxon>
        <taxon>Pseudomonadota</taxon>
        <taxon>Gammaproteobacteria</taxon>
        <taxon>Pseudomonadales</taxon>
        <taxon>Pseudomonadaceae</taxon>
        <taxon>Pseudomonas</taxon>
    </lineage>
</organism>
<dbReference type="EMBL" id="JACHLI010000018">
    <property type="protein sequence ID" value="MBB4865357.1"/>
    <property type="molecule type" value="Genomic_DNA"/>
</dbReference>
<name>A0A7W7P3K7_PSENT</name>
<comment type="caution">
    <text evidence="1">The sequence shown here is derived from an EMBL/GenBank/DDBJ whole genome shotgun (WGS) entry which is preliminary data.</text>
</comment>
<evidence type="ECO:0000313" key="1">
    <source>
        <dbReference type="EMBL" id="MBB4865357.1"/>
    </source>
</evidence>
<dbReference type="AlphaFoldDB" id="A0A7W7P3K7"/>
<dbReference type="Proteomes" id="UP000566995">
    <property type="component" value="Unassembled WGS sequence"/>
</dbReference>
<proteinExistence type="predicted"/>
<sequence>MTETTEALSLAQLEQLIDCTEEEMPSLRQVQMLASEVLRNRSYGSMIPDADSELKQRAGILLKSFKQNPQLEAALARVQALLGDKVGTDMVATLKDACHFIIGDAGLDTGEWIDMPLDLLNQIEATIHDAVGHGASHNVKNHNTALMNLHKYIQNANGSSHTLVPQAFVSQAISAIEEITYGKVYSERHREELLDNLRGYENDGPFPLPSRT</sequence>
<accession>A0A7W7P3K7</accession>
<evidence type="ECO:0000313" key="2">
    <source>
        <dbReference type="Proteomes" id="UP000566995"/>
    </source>
</evidence>
<gene>
    <name evidence="1" type="ORF">HNP46_004238</name>
</gene>
<protein>
    <submittedName>
        <fullName evidence="1">Uncharacterized protein</fullName>
    </submittedName>
</protein>
<reference evidence="1 2" key="1">
    <citation type="submission" date="2020-08" db="EMBL/GenBank/DDBJ databases">
        <title>Functional genomics of gut bacteria from endangered species of beetles.</title>
        <authorList>
            <person name="Carlos-Shanley C."/>
        </authorList>
    </citation>
    <scope>NUCLEOTIDE SEQUENCE [LARGE SCALE GENOMIC DNA]</scope>
    <source>
        <strain evidence="1 2">S00179</strain>
    </source>
</reference>
<dbReference type="RefSeq" id="WP_184592754.1">
    <property type="nucleotide sequence ID" value="NZ_JACHLI010000018.1"/>
</dbReference>